<evidence type="ECO:0000256" key="13">
    <source>
        <dbReference type="SAM" id="MobiDB-lite"/>
    </source>
</evidence>
<dbReference type="PANTHER" id="PTHR48118:SF1">
    <property type="entry name" value="SPINDLE AND KINETOCHORE-ASSOCIATED PROTEIN 3"/>
    <property type="match status" value="1"/>
</dbReference>
<feature type="region of interest" description="Disordered" evidence="13">
    <location>
        <begin position="920"/>
        <end position="983"/>
    </location>
</feature>
<feature type="region of interest" description="Disordered" evidence="13">
    <location>
        <begin position="441"/>
        <end position="537"/>
    </location>
</feature>
<feature type="compositionally biased region" description="Pro residues" evidence="13">
    <location>
        <begin position="500"/>
        <end position="515"/>
    </location>
</feature>
<feature type="compositionally biased region" description="Pro residues" evidence="13">
    <location>
        <begin position="441"/>
        <end position="456"/>
    </location>
</feature>
<evidence type="ECO:0000256" key="7">
    <source>
        <dbReference type="ARBA" id="ARBA00022701"/>
    </source>
</evidence>
<dbReference type="InterPro" id="IPR033341">
    <property type="entry name" value="SKA3"/>
</dbReference>
<evidence type="ECO:0000313" key="14">
    <source>
        <dbReference type="EMBL" id="GLI71217.1"/>
    </source>
</evidence>
<feature type="compositionally biased region" description="Basic and acidic residues" evidence="13">
    <location>
        <begin position="224"/>
        <end position="238"/>
    </location>
</feature>
<evidence type="ECO:0000313" key="15">
    <source>
        <dbReference type="Proteomes" id="UP001165090"/>
    </source>
</evidence>
<feature type="region of interest" description="Disordered" evidence="13">
    <location>
        <begin position="645"/>
        <end position="689"/>
    </location>
</feature>
<reference evidence="14 15" key="1">
    <citation type="journal article" date="2023" name="IScience">
        <title>Expanded male sex-determining region conserved during the evolution of homothallism in the green alga Volvox.</title>
        <authorList>
            <person name="Yamamoto K."/>
            <person name="Matsuzaki R."/>
            <person name="Mahakham W."/>
            <person name="Heman W."/>
            <person name="Sekimoto H."/>
            <person name="Kawachi M."/>
            <person name="Minakuchi Y."/>
            <person name="Toyoda A."/>
            <person name="Nozaki H."/>
        </authorList>
    </citation>
    <scope>NUCLEOTIDE SEQUENCE [LARGE SCALE GENOMIC DNA]</scope>
    <source>
        <strain evidence="14 15">NIES-4468</strain>
    </source>
</reference>
<evidence type="ECO:0008006" key="16">
    <source>
        <dbReference type="Google" id="ProtNLM"/>
    </source>
</evidence>
<gene>
    <name evidence="14" type="ORF">VaNZ11_016337</name>
</gene>
<sequence length="1136" mass="117388">MKTKRRALRGTINTFANDLRQLAGVLNDGVSFLNMTTQHKPSIGPSEFQEMLSDIQDDVSEITAEVENLERFTFDTISFDELIGHCVVLYQANRKTIEHLEEHLHQYGYRQPQGMVFEPENPLSAHAVAAAAAKARLKGEARCAHYATSSDEEEEEEKEADYLCPKILAGTTVSSSFKTYPIAPPPASSMASFHLNFNGKNHRKGSPAKARLLPSSSSEDEASDEGHKKNASDKEMHLRPDKRALFNWTQLPSGADATAVVGAVVAHGRTAGAMTAKGEILMSVQKASLDAAATAAASVLASARNAPMLRIAAAASKRNSPERLYSPETAKLLAKLNPPTTKDDEEDIGPISLAVSFDLASLPDPAASELSAAMRGLAPFGYRRGGMDAAAPVPPLQSQAIPTAVGLTLGPLRQPDGAAPQLPADDMDTCALYQELIRRPAPPQMQQPQKPKPFVPPLNLGQNAFSAPALPAERSLSQRQLPSQPQQQPGGGGPAASARLPPPLSPHPPLPPPGGFTPDPERSGASSRCATPLSALRANREQHNKVLAEKMAGLEREWIESGQAALTPMRKSLACAATVNGDVATLARVKSPGPSSALAEAAAAAAAALLAQPLPATSQGCSQHGAAAVDPRSRVLSSLQLPVQTTTAAAGTNHSSSVTTPRRQSRGSSLPGPPSQHTGNGIAAAATTQAATAAVSTESASASMASDTTTTTTTTATTVVGATTLHHRDGNAGDAPLCSYLGTRPATTAGLRTPNRRGTGTPGRAPQASSSPPIAAIISNVAAPARRTDSATPRGAVRMSMAGSATAVPGLEVRASKLTPQRRSYTMAPLEAAAAAAIEPLGSTTPRRARRMAAVPTATDLTSSVAVASGTPGRLHAAAGAAVATSTKAPPVVPQLRLDACHRADAADSGRGGAWAGFPLSRRGADNSSKVGAHPVSVRAARDISDEGSSPDDVTLGMPPAVSNPNTPTAPTPGRNGASVPPASRILSPKAVVLASHPLGDISGHSRPPSRIPTPGRSGSVRSGLPNGAANTTAPPIILEPCSEEEWRTLPGTLQSAFPLDVLNGYMRTLAQVLTNRPTSTDAAAAKCFSAADLEPLSLNNASAKRLLNLLVKLGRCHVASGGGIGSGTLLYRLSA</sequence>
<keyword evidence="12" id="KW-0137">Centromere</keyword>
<evidence type="ECO:0000256" key="10">
    <source>
        <dbReference type="ARBA" id="ARBA00023212"/>
    </source>
</evidence>
<evidence type="ECO:0000256" key="6">
    <source>
        <dbReference type="ARBA" id="ARBA00022618"/>
    </source>
</evidence>
<protein>
    <recommendedName>
        <fullName evidence="16">Spindle and kinetochore-associated protein 3</fullName>
    </recommendedName>
</protein>
<keyword evidence="4" id="KW-0158">Chromosome</keyword>
<evidence type="ECO:0000256" key="4">
    <source>
        <dbReference type="ARBA" id="ARBA00022454"/>
    </source>
</evidence>
<evidence type="ECO:0000256" key="11">
    <source>
        <dbReference type="ARBA" id="ARBA00023306"/>
    </source>
</evidence>
<keyword evidence="5" id="KW-0963">Cytoplasm</keyword>
<comment type="similarity">
    <text evidence="3">Belongs to the SKA3 family.</text>
</comment>
<dbReference type="EMBL" id="BSDZ01000103">
    <property type="protein sequence ID" value="GLI71217.1"/>
    <property type="molecule type" value="Genomic_DNA"/>
</dbReference>
<feature type="compositionally biased region" description="Low complexity" evidence="13">
    <location>
        <begin position="474"/>
        <end position="488"/>
    </location>
</feature>
<keyword evidence="15" id="KW-1185">Reference proteome</keyword>
<keyword evidence="10" id="KW-0206">Cytoskeleton</keyword>
<evidence type="ECO:0000256" key="8">
    <source>
        <dbReference type="ARBA" id="ARBA00022776"/>
    </source>
</evidence>
<dbReference type="Gene3D" id="6.10.250.1400">
    <property type="match status" value="1"/>
</dbReference>
<evidence type="ECO:0000256" key="2">
    <source>
        <dbReference type="ARBA" id="ARBA00004629"/>
    </source>
</evidence>
<comment type="subcellular location">
    <subcellularLocation>
        <location evidence="2">Chromosome</location>
        <location evidence="2">Centromere</location>
        <location evidence="2">Kinetochore</location>
    </subcellularLocation>
    <subcellularLocation>
        <location evidence="1">Cytoplasm</location>
        <location evidence="1">Cytoskeleton</location>
        <location evidence="1">Spindle</location>
    </subcellularLocation>
</comment>
<keyword evidence="11" id="KW-0131">Cell cycle</keyword>
<evidence type="ECO:0000256" key="9">
    <source>
        <dbReference type="ARBA" id="ARBA00022838"/>
    </source>
</evidence>
<accession>A0ABQ5SMK6</accession>
<feature type="region of interest" description="Disordered" evidence="13">
    <location>
        <begin position="998"/>
        <end position="1035"/>
    </location>
</feature>
<feature type="region of interest" description="Disordered" evidence="13">
    <location>
        <begin position="194"/>
        <end position="238"/>
    </location>
</feature>
<dbReference type="PANTHER" id="PTHR48118">
    <property type="entry name" value="SPINDLE AND KINETOCHORE-ASSOCIATED PROTEIN 3"/>
    <property type="match status" value="1"/>
</dbReference>
<feature type="region of interest" description="Disordered" evidence="13">
    <location>
        <begin position="726"/>
        <end position="773"/>
    </location>
</feature>
<proteinExistence type="inferred from homology"/>
<name>A0ABQ5SMK6_9CHLO</name>
<organism evidence="14 15">
    <name type="scientific">Volvox africanus</name>
    <dbReference type="NCBI Taxonomy" id="51714"/>
    <lineage>
        <taxon>Eukaryota</taxon>
        <taxon>Viridiplantae</taxon>
        <taxon>Chlorophyta</taxon>
        <taxon>core chlorophytes</taxon>
        <taxon>Chlorophyceae</taxon>
        <taxon>CS clade</taxon>
        <taxon>Chlamydomonadales</taxon>
        <taxon>Volvocaceae</taxon>
        <taxon>Volvox</taxon>
    </lineage>
</organism>
<evidence type="ECO:0000256" key="3">
    <source>
        <dbReference type="ARBA" id="ARBA00007716"/>
    </source>
</evidence>
<keyword evidence="9" id="KW-0995">Kinetochore</keyword>
<keyword evidence="8" id="KW-0498">Mitosis</keyword>
<evidence type="ECO:0000256" key="5">
    <source>
        <dbReference type="ARBA" id="ARBA00022490"/>
    </source>
</evidence>
<keyword evidence="6" id="KW-0132">Cell division</keyword>
<comment type="caution">
    <text evidence="14">The sequence shown here is derived from an EMBL/GenBank/DDBJ whole genome shotgun (WGS) entry which is preliminary data.</text>
</comment>
<feature type="compositionally biased region" description="Polar residues" evidence="13">
    <location>
        <begin position="645"/>
        <end position="668"/>
    </location>
</feature>
<evidence type="ECO:0000256" key="12">
    <source>
        <dbReference type="ARBA" id="ARBA00023328"/>
    </source>
</evidence>
<dbReference type="Proteomes" id="UP001165090">
    <property type="component" value="Unassembled WGS sequence"/>
</dbReference>
<keyword evidence="7" id="KW-0493">Microtubule</keyword>
<evidence type="ECO:0000256" key="1">
    <source>
        <dbReference type="ARBA" id="ARBA00004186"/>
    </source>
</evidence>